<dbReference type="InterPro" id="IPR016024">
    <property type="entry name" value="ARM-type_fold"/>
</dbReference>
<gene>
    <name evidence="6" type="ORF">FEE95_03970</name>
</gene>
<feature type="domain" description="Cytochrome c" evidence="5">
    <location>
        <begin position="1161"/>
        <end position="1294"/>
    </location>
</feature>
<evidence type="ECO:0000259" key="5">
    <source>
        <dbReference type="PROSITE" id="PS51007"/>
    </source>
</evidence>
<dbReference type="InterPro" id="IPR011989">
    <property type="entry name" value="ARM-like"/>
</dbReference>
<dbReference type="Pfam" id="PF14100">
    <property type="entry name" value="DUF6807"/>
    <property type="match status" value="1"/>
</dbReference>
<name>A0A5S3PUB4_9FLAO</name>
<comment type="caution">
    <text evidence="6">The sequence shown here is derived from an EMBL/GenBank/DDBJ whole genome shotgun (WGS) entry which is preliminary data.</text>
</comment>
<keyword evidence="3 4" id="KW-0408">Iron</keyword>
<dbReference type="GO" id="GO:0020037">
    <property type="term" value="F:heme binding"/>
    <property type="evidence" value="ECO:0007669"/>
    <property type="project" value="InterPro"/>
</dbReference>
<dbReference type="PROSITE" id="PS51007">
    <property type="entry name" value="CYTC"/>
    <property type="match status" value="1"/>
</dbReference>
<dbReference type="PANTHER" id="PTHR33546">
    <property type="entry name" value="LARGE, MULTIFUNCTIONAL SECRETED PROTEIN-RELATED"/>
    <property type="match status" value="1"/>
</dbReference>
<dbReference type="Gene3D" id="2.120.10.30">
    <property type="entry name" value="TolB, C-terminal domain"/>
    <property type="match status" value="1"/>
</dbReference>
<organism evidence="6 7">
    <name type="scientific">Maribacter algarum</name>
    <name type="common">ex Zhang et al. 2020</name>
    <dbReference type="NCBI Taxonomy" id="2578118"/>
    <lineage>
        <taxon>Bacteria</taxon>
        <taxon>Pseudomonadati</taxon>
        <taxon>Bacteroidota</taxon>
        <taxon>Flavobacteriia</taxon>
        <taxon>Flavobacteriales</taxon>
        <taxon>Flavobacteriaceae</taxon>
        <taxon>Maribacter</taxon>
    </lineage>
</organism>
<evidence type="ECO:0000313" key="7">
    <source>
        <dbReference type="Proteomes" id="UP000310314"/>
    </source>
</evidence>
<dbReference type="NCBIfam" id="TIGR02604">
    <property type="entry name" value="Piru_Ver_Nterm"/>
    <property type="match status" value="1"/>
</dbReference>
<dbReference type="GO" id="GO:0046872">
    <property type="term" value="F:metal ion binding"/>
    <property type="evidence" value="ECO:0007669"/>
    <property type="project" value="UniProtKB-KW"/>
</dbReference>
<dbReference type="InterPro" id="IPR055557">
    <property type="entry name" value="DUF7133"/>
</dbReference>
<dbReference type="InterPro" id="IPR029475">
    <property type="entry name" value="DUF6807"/>
</dbReference>
<evidence type="ECO:0000256" key="1">
    <source>
        <dbReference type="ARBA" id="ARBA00022617"/>
    </source>
</evidence>
<dbReference type="NCBIfam" id="TIGR02603">
    <property type="entry name" value="CxxCH_TIGR02603"/>
    <property type="match status" value="1"/>
</dbReference>
<keyword evidence="1 4" id="KW-0349">Heme</keyword>
<accession>A0A5S3PUB4</accession>
<dbReference type="Pfam" id="PF23500">
    <property type="entry name" value="DUF7133"/>
    <property type="match status" value="1"/>
</dbReference>
<dbReference type="EMBL" id="VATY01000001">
    <property type="protein sequence ID" value="TMM58596.1"/>
    <property type="molecule type" value="Genomic_DNA"/>
</dbReference>
<dbReference type="Gene3D" id="1.10.760.10">
    <property type="entry name" value="Cytochrome c-like domain"/>
    <property type="match status" value="1"/>
</dbReference>
<dbReference type="Gene3D" id="1.25.10.10">
    <property type="entry name" value="Leucine-rich Repeat Variant"/>
    <property type="match status" value="1"/>
</dbReference>
<dbReference type="InterPro" id="IPR013427">
    <property type="entry name" value="Haem-bd_dom_put"/>
</dbReference>
<dbReference type="SUPFAM" id="SSF48371">
    <property type="entry name" value="ARM repeat"/>
    <property type="match status" value="1"/>
</dbReference>
<dbReference type="RefSeq" id="WP_138656528.1">
    <property type="nucleotide sequence ID" value="NZ_VATY01000001.1"/>
</dbReference>
<dbReference type="InterPro" id="IPR013428">
    <property type="entry name" value="Membrane-bound_put_N"/>
</dbReference>
<dbReference type="SUPFAM" id="SSF63829">
    <property type="entry name" value="Calcium-dependent phosphotriesterase"/>
    <property type="match status" value="1"/>
</dbReference>
<dbReference type="GO" id="GO:0009055">
    <property type="term" value="F:electron transfer activity"/>
    <property type="evidence" value="ECO:0007669"/>
    <property type="project" value="InterPro"/>
</dbReference>
<protein>
    <submittedName>
        <fullName evidence="6">C-type cytochrome</fullName>
    </submittedName>
</protein>
<dbReference type="PANTHER" id="PTHR33546:SF1">
    <property type="entry name" value="LARGE, MULTIFUNCTIONAL SECRETED PROTEIN"/>
    <property type="match status" value="1"/>
</dbReference>
<keyword evidence="7" id="KW-1185">Reference proteome</keyword>
<dbReference type="InterPro" id="IPR011042">
    <property type="entry name" value="6-blade_b-propeller_TolB-like"/>
</dbReference>
<dbReference type="InterPro" id="IPR036909">
    <property type="entry name" value="Cyt_c-like_dom_sf"/>
</dbReference>
<evidence type="ECO:0000313" key="6">
    <source>
        <dbReference type="EMBL" id="TMM58596.1"/>
    </source>
</evidence>
<dbReference type="InterPro" id="IPR009056">
    <property type="entry name" value="Cyt_c-like_dom"/>
</dbReference>
<dbReference type="SUPFAM" id="SSF46626">
    <property type="entry name" value="Cytochrome c"/>
    <property type="match status" value="1"/>
</dbReference>
<keyword evidence="2 4" id="KW-0479">Metal-binding</keyword>
<sequence length="1303" mass="146213">MKRIVIVFIGLTCLLACKSKTEKTTASVSEKVPHFKIEKGGDFIKVFRQDESLPLVTQNVKSDFRPFIHPIIAPESEVELTQYSPGHHPHQTGLYWGFTRVNGTGADSTELKKWFYDKNKPEDIQQKIGRDFFHNPGSEYWQRVSTQVLIVEGPEVKWQSVYNMLDSDKTPILKETQIWTFKEKEGKYLLSLEWQGEALTDISINEFDYGGLFLRMPWKEGIEGEVENAARQRNEKAEGKRAMWVDAGMEIEGLDEWGHIAIFDHPDNDNFPQTWRVDGQLGIGPVGARMGDWHIKKGEIKTIQHQIVAYSGKLNPVEMNDLWGDYAGDDGLYKIASLWNIARQEGRDAKLLSPQEAVDAMTIKEGYQVNAYASEPMITQPMAFCWDDRGRMWIAENRDYENRQEGFSNSGDSRILILEDTDRDGVVDSRKVFLEGIPFPSAIAIGHDGLFLGAPPNMLFVPDKDGDDKADVDDIEVLLTGWGIRDRHETINSLHWGPDGWLYGLEGFATPSVIRKPKGKGKIYKHREAFPEDLLDADGVDINGGVWRYHPIKKKFEVVAHGFSNPWGIDYDAKGQLLISACVIPHLFHIIQGGIYHRQGGQHFNPYAYEDIQTIVDHRHRSAHGGARIYQSDAFPKEDHGKVFMANIHEHAVLSDVLHKNGSGFSASHGDEFMMANNAQWIGFSMEVGPEGGLYVLDWHDADICGNDVINKDTGRVFRIMPEKSLAENWTGRYDDLTKKSDTELVELQLSKSNWHAQRARVILQNRANKGDLDAAAISKAEALLKENSNEDTRLRALWTLHVTNNISSDDLIVLMKDKQEYVRGWAIQFLVEDGQPSQKGIEAMTALAKNESSAVVRLYLASALQRIGEENRWSIATSLAKHKEDIDDPNIPLMLWFGIEPLIAKDPVKALELAGQSQIPSIIEKIGRRLVDGEKLEQLVAGVAEKSKEQIHLLNGMLSGLESRADLKEPSNWSATYKKLQSDSNLAVISDEIAQRFGSVEAAIKMMAIVNNPNAEVEQQQNAIKNLAVQQRKELETILPKLLQNPKLRLDAIRAIAAYNNEDLGKLILKEYPNYSVLEKQEVIQTLASRPVYGWPLALAIKDGSMPKKDIPAYVALQLKRVVGNGFVEIWGPIDEISGDKQGHFSKYQRLLSDAAISKANLTEGEAIYQRTCSACHMMHGEGGVIGPDLTGSNRTNTAYLLSNILNPNGDIQNDYKTVVITTNDGRTYSGNIISENDRNVTLRVVGQDPISISTSKIQNREVTTKSMMPDGLLNNLTDEEVINLVAYLKELNPPEKLNVSL</sequence>
<evidence type="ECO:0000256" key="2">
    <source>
        <dbReference type="ARBA" id="ARBA00022723"/>
    </source>
</evidence>
<dbReference type="Pfam" id="PF00034">
    <property type="entry name" value="Cytochrom_C"/>
    <property type="match status" value="1"/>
</dbReference>
<evidence type="ECO:0000256" key="4">
    <source>
        <dbReference type="PROSITE-ProRule" id="PRU00433"/>
    </source>
</evidence>
<proteinExistence type="predicted"/>
<dbReference type="Proteomes" id="UP000310314">
    <property type="component" value="Unassembled WGS sequence"/>
</dbReference>
<dbReference type="OrthoDB" id="9812332at2"/>
<reference evidence="6 7" key="1">
    <citation type="submission" date="2019-05" db="EMBL/GenBank/DDBJ databases">
        <authorList>
            <person name="Zhang J.-Y."/>
            <person name="Feg X."/>
            <person name="Du Z.-J."/>
        </authorList>
    </citation>
    <scope>NUCLEOTIDE SEQUENCE [LARGE SCALE GENOMIC DNA]</scope>
    <source>
        <strain evidence="6 7">RZ26</strain>
    </source>
</reference>
<evidence type="ECO:0000256" key="3">
    <source>
        <dbReference type="ARBA" id="ARBA00023004"/>
    </source>
</evidence>